<accession>A0ABU9DXZ3</accession>
<dbReference type="InterPro" id="IPR043132">
    <property type="entry name" value="BCAT-like_C"/>
</dbReference>
<evidence type="ECO:0000256" key="3">
    <source>
        <dbReference type="ARBA" id="ARBA00022898"/>
    </source>
</evidence>
<evidence type="ECO:0000313" key="4">
    <source>
        <dbReference type="EMBL" id="MEK8132990.1"/>
    </source>
</evidence>
<dbReference type="InterPro" id="IPR001544">
    <property type="entry name" value="Aminotrans_IV"/>
</dbReference>
<dbReference type="CDD" id="cd00449">
    <property type="entry name" value="PLPDE_IV"/>
    <property type="match status" value="1"/>
</dbReference>
<dbReference type="Gene3D" id="3.20.10.10">
    <property type="entry name" value="D-amino Acid Aminotransferase, subunit A, domain 2"/>
    <property type="match status" value="1"/>
</dbReference>
<evidence type="ECO:0000256" key="2">
    <source>
        <dbReference type="ARBA" id="ARBA00009320"/>
    </source>
</evidence>
<dbReference type="PANTHER" id="PTHR42743">
    <property type="entry name" value="AMINO-ACID AMINOTRANSFERASE"/>
    <property type="match status" value="1"/>
</dbReference>
<name>A0ABU9DXZ3_9BACL</name>
<dbReference type="Proteomes" id="UP001469365">
    <property type="component" value="Unassembled WGS sequence"/>
</dbReference>
<comment type="cofactor">
    <cofactor evidence="1">
        <name>pyridoxal 5'-phosphate</name>
        <dbReference type="ChEBI" id="CHEBI:597326"/>
    </cofactor>
</comment>
<keyword evidence="3" id="KW-0663">Pyridoxal phosphate</keyword>
<dbReference type="InterPro" id="IPR050571">
    <property type="entry name" value="Class-IV_PLP-Dep_Aminotrnsfr"/>
</dbReference>
<gene>
    <name evidence="4" type="ORF">WMW72_34435</name>
</gene>
<dbReference type="PANTHER" id="PTHR42743:SF11">
    <property type="entry name" value="AMINODEOXYCHORISMATE LYASE"/>
    <property type="match status" value="1"/>
</dbReference>
<protein>
    <submittedName>
        <fullName evidence="4">Aminotransferase class IV</fullName>
    </submittedName>
</protein>
<keyword evidence="5" id="KW-1185">Reference proteome</keyword>
<dbReference type="InterPro" id="IPR043131">
    <property type="entry name" value="BCAT-like_N"/>
</dbReference>
<dbReference type="SUPFAM" id="SSF56752">
    <property type="entry name" value="D-aminoacid aminotransferase-like PLP-dependent enzymes"/>
    <property type="match status" value="1"/>
</dbReference>
<comment type="caution">
    <text evidence="4">The sequence shown here is derived from an EMBL/GenBank/DDBJ whole genome shotgun (WGS) entry which is preliminary data.</text>
</comment>
<dbReference type="Pfam" id="PF01063">
    <property type="entry name" value="Aminotran_4"/>
    <property type="match status" value="1"/>
</dbReference>
<organism evidence="4 5">
    <name type="scientific">Paenibacillus filicis</name>
    <dbReference type="NCBI Taxonomy" id="669464"/>
    <lineage>
        <taxon>Bacteria</taxon>
        <taxon>Bacillati</taxon>
        <taxon>Bacillota</taxon>
        <taxon>Bacilli</taxon>
        <taxon>Bacillales</taxon>
        <taxon>Paenibacillaceae</taxon>
        <taxon>Paenibacillus</taxon>
    </lineage>
</organism>
<evidence type="ECO:0000313" key="5">
    <source>
        <dbReference type="Proteomes" id="UP001469365"/>
    </source>
</evidence>
<evidence type="ECO:0000256" key="1">
    <source>
        <dbReference type="ARBA" id="ARBA00001933"/>
    </source>
</evidence>
<reference evidence="4 5" key="1">
    <citation type="submission" date="2024-04" db="EMBL/GenBank/DDBJ databases">
        <title>draft genome sequnece of Paenibacillus filicis.</title>
        <authorList>
            <person name="Kim D.-U."/>
        </authorList>
    </citation>
    <scope>NUCLEOTIDE SEQUENCE [LARGE SCALE GENOMIC DNA]</scope>
    <source>
        <strain evidence="4 5">KACC14197</strain>
    </source>
</reference>
<dbReference type="EMBL" id="JBBPCC010000040">
    <property type="protein sequence ID" value="MEK8132990.1"/>
    <property type="molecule type" value="Genomic_DNA"/>
</dbReference>
<sequence>MIIDCNGTLIEEQQAVVSVYDHGFLYGMGLFETFRTYGGQAYLLDWHLERLLDGCASLGIRYTPDRAELERRFGALLGANGLRDAYFRLTVTAGVEALGLPGGDYEAPSDWIYMKALPAYDPIVFPESKALQRLSLRRNTPEGPVRLKSLHYMNNILAKHEMRAYPWATGAEGLFLDGAGDLCEGMVSNLFFVEGDRLLTPSVDTGLLPGITRRKVLALAEELQLEVREGRYGWERLVGAQEAFLTNSIQEIVPVTRLFDLDGTSYRLGTGEPGPLTERIQHGYRRETGRLFAERGNRVYE</sequence>
<proteinExistence type="inferred from homology"/>
<keyword evidence="4" id="KW-0032">Aminotransferase</keyword>
<dbReference type="Gene3D" id="3.30.470.10">
    <property type="match status" value="1"/>
</dbReference>
<dbReference type="RefSeq" id="WP_341420122.1">
    <property type="nucleotide sequence ID" value="NZ_JBBPCC010000040.1"/>
</dbReference>
<dbReference type="InterPro" id="IPR036038">
    <property type="entry name" value="Aminotransferase-like"/>
</dbReference>
<comment type="similarity">
    <text evidence="2">Belongs to the class-IV pyridoxal-phosphate-dependent aminotransferase family.</text>
</comment>
<dbReference type="GO" id="GO:0008483">
    <property type="term" value="F:transaminase activity"/>
    <property type="evidence" value="ECO:0007669"/>
    <property type="project" value="UniProtKB-KW"/>
</dbReference>
<keyword evidence="4" id="KW-0808">Transferase</keyword>